<dbReference type="PANTHER" id="PTHR11926">
    <property type="entry name" value="GLUCOSYL/GLUCURONOSYL TRANSFERASES"/>
    <property type="match status" value="1"/>
</dbReference>
<reference evidence="5 6" key="1">
    <citation type="journal article" date="2018" name="Mol. Plant">
        <title>The genome of Artemisia annua provides insight into the evolution of Asteraceae family and artemisinin biosynthesis.</title>
        <authorList>
            <person name="Shen Q."/>
            <person name="Zhang L."/>
            <person name="Liao Z."/>
            <person name="Wang S."/>
            <person name="Yan T."/>
            <person name="Shi P."/>
            <person name="Liu M."/>
            <person name="Fu X."/>
            <person name="Pan Q."/>
            <person name="Wang Y."/>
            <person name="Lv Z."/>
            <person name="Lu X."/>
            <person name="Zhang F."/>
            <person name="Jiang W."/>
            <person name="Ma Y."/>
            <person name="Chen M."/>
            <person name="Hao X."/>
            <person name="Li L."/>
            <person name="Tang Y."/>
            <person name="Lv G."/>
            <person name="Zhou Y."/>
            <person name="Sun X."/>
            <person name="Brodelius P.E."/>
            <person name="Rose J.K.C."/>
            <person name="Tang K."/>
        </authorList>
    </citation>
    <scope>NUCLEOTIDE SEQUENCE [LARGE SCALE GENOMIC DNA]</scope>
    <source>
        <strain evidence="6">cv. Huhao1</strain>
        <tissue evidence="5">Leaf</tissue>
    </source>
</reference>
<accession>A0A2U1QAQ1</accession>
<dbReference type="CDD" id="cd03784">
    <property type="entry name" value="GT1_Gtf-like"/>
    <property type="match status" value="1"/>
</dbReference>
<dbReference type="EMBL" id="PKPP01000267">
    <property type="protein sequence ID" value="PWA95079.1"/>
    <property type="molecule type" value="Genomic_DNA"/>
</dbReference>
<evidence type="ECO:0000256" key="4">
    <source>
        <dbReference type="RuleBase" id="RU362057"/>
    </source>
</evidence>
<dbReference type="InterPro" id="IPR035595">
    <property type="entry name" value="UDP_glycos_trans_CS"/>
</dbReference>
<organism evidence="5 6">
    <name type="scientific">Artemisia annua</name>
    <name type="common">Sweet wormwood</name>
    <dbReference type="NCBI Taxonomy" id="35608"/>
    <lineage>
        <taxon>Eukaryota</taxon>
        <taxon>Viridiplantae</taxon>
        <taxon>Streptophyta</taxon>
        <taxon>Embryophyta</taxon>
        <taxon>Tracheophyta</taxon>
        <taxon>Spermatophyta</taxon>
        <taxon>Magnoliopsida</taxon>
        <taxon>eudicotyledons</taxon>
        <taxon>Gunneridae</taxon>
        <taxon>Pentapetalae</taxon>
        <taxon>asterids</taxon>
        <taxon>campanulids</taxon>
        <taxon>Asterales</taxon>
        <taxon>Asteraceae</taxon>
        <taxon>Asteroideae</taxon>
        <taxon>Anthemideae</taxon>
        <taxon>Artemisiinae</taxon>
        <taxon>Artemisia</taxon>
    </lineage>
</organism>
<sequence>MTGQRRILIVTYPGQGLVNPSLRFANHLLKMGVLVTFSSSFSIIRRIDKQNTSQGLTFAPFFDGHDNGLQPTTNIKQFLTDFETNGSCAIAEIISSAAATGKPFDHLIYTTIVPWGARVANAHNLKSTLLWCQPATVLGIYYYYFNGYEDLISSNKNNPTFSINLPGLPPLTIADLPSFFSASSPTEHDCILSLYKNHIDALKISSRILINTFDELETESIKAIDKLKLLPIGPLIPSELLEQKDTSSGKEEEAYIQWLNTKPKSSVVYVSFGSWYNLTVDQGEEMSAGLLESGRPFLWVIRDGAEAAKLSKIDELKKQGMIVDWCSQVEVLTHKAVGCFVTHCGWNSTVETLVAGIPVVAFPQWTDQGTNAKLIVDVWKIGVQVRIREGDGVVEGKEIKRCVETVMGDGEIRENAVKWSELARKALSNGGLSTVNLQAFLDDA</sequence>
<dbReference type="GO" id="GO:0080044">
    <property type="term" value="F:quercetin 7-O-glucosyltransferase activity"/>
    <property type="evidence" value="ECO:0007669"/>
    <property type="project" value="TreeGrafter"/>
</dbReference>
<dbReference type="Pfam" id="PF00201">
    <property type="entry name" value="UDPGT"/>
    <property type="match status" value="1"/>
</dbReference>
<keyword evidence="2 3" id="KW-0808">Transferase</keyword>
<keyword evidence="6" id="KW-1185">Reference proteome</keyword>
<evidence type="ECO:0000256" key="1">
    <source>
        <dbReference type="ARBA" id="ARBA00009995"/>
    </source>
</evidence>
<evidence type="ECO:0000256" key="2">
    <source>
        <dbReference type="ARBA" id="ARBA00022679"/>
    </source>
</evidence>
<dbReference type="SUPFAM" id="SSF53756">
    <property type="entry name" value="UDP-Glycosyltransferase/glycogen phosphorylase"/>
    <property type="match status" value="1"/>
</dbReference>
<dbReference type="PANTHER" id="PTHR11926:SF1361">
    <property type="entry name" value="CROCETIN GLUCOSYLTRANSFERASE"/>
    <property type="match status" value="1"/>
</dbReference>
<dbReference type="AlphaFoldDB" id="A0A2U1QAQ1"/>
<dbReference type="Gene3D" id="3.40.50.2000">
    <property type="entry name" value="Glycogen Phosphorylase B"/>
    <property type="match status" value="2"/>
</dbReference>
<evidence type="ECO:0000313" key="6">
    <source>
        <dbReference type="Proteomes" id="UP000245207"/>
    </source>
</evidence>
<keyword evidence="3" id="KW-0328">Glycosyltransferase</keyword>
<name>A0A2U1QAQ1_ARTAN</name>
<dbReference type="FunFam" id="3.40.50.2000:FF:000019">
    <property type="entry name" value="Glycosyltransferase"/>
    <property type="match status" value="1"/>
</dbReference>
<gene>
    <name evidence="5" type="ORF">CTI12_AA010900</name>
</gene>
<comment type="caution">
    <text evidence="5">The sequence shown here is derived from an EMBL/GenBank/DDBJ whole genome shotgun (WGS) entry which is preliminary data.</text>
</comment>
<dbReference type="InterPro" id="IPR002213">
    <property type="entry name" value="UDP_glucos_trans"/>
</dbReference>
<dbReference type="Proteomes" id="UP000245207">
    <property type="component" value="Unassembled WGS sequence"/>
</dbReference>
<proteinExistence type="inferred from homology"/>
<evidence type="ECO:0000313" key="5">
    <source>
        <dbReference type="EMBL" id="PWA95079.1"/>
    </source>
</evidence>
<comment type="similarity">
    <text evidence="1 3">Belongs to the UDP-glycosyltransferase family.</text>
</comment>
<dbReference type="EC" id="2.4.1.-" evidence="4"/>
<dbReference type="STRING" id="35608.A0A2U1QAQ1"/>
<dbReference type="OrthoDB" id="5835829at2759"/>
<evidence type="ECO:0000256" key="3">
    <source>
        <dbReference type="RuleBase" id="RU003718"/>
    </source>
</evidence>
<protein>
    <recommendedName>
        <fullName evidence="4">Glycosyltransferase</fullName>
        <ecNumber evidence="4">2.4.1.-</ecNumber>
    </recommendedName>
</protein>
<dbReference type="GO" id="GO:0080043">
    <property type="term" value="F:quercetin 3-O-glucosyltransferase activity"/>
    <property type="evidence" value="ECO:0007669"/>
    <property type="project" value="TreeGrafter"/>
</dbReference>
<dbReference type="PROSITE" id="PS00375">
    <property type="entry name" value="UDPGT"/>
    <property type="match status" value="1"/>
</dbReference>